<organism evidence="1 2">
    <name type="scientific">Cercospora kikuchii</name>
    <dbReference type="NCBI Taxonomy" id="84275"/>
    <lineage>
        <taxon>Eukaryota</taxon>
        <taxon>Fungi</taxon>
        <taxon>Dikarya</taxon>
        <taxon>Ascomycota</taxon>
        <taxon>Pezizomycotina</taxon>
        <taxon>Dothideomycetes</taxon>
        <taxon>Dothideomycetidae</taxon>
        <taxon>Mycosphaerellales</taxon>
        <taxon>Mycosphaerellaceae</taxon>
        <taxon>Cercospora</taxon>
    </lineage>
</organism>
<comment type="caution">
    <text evidence="1">The sequence shown here is derived from an EMBL/GenBank/DDBJ whole genome shotgun (WGS) entry which is preliminary data.</text>
</comment>
<reference evidence="1 2" key="1">
    <citation type="submission" date="2021-01" db="EMBL/GenBank/DDBJ databases">
        <title>Cercospora kikuchii MAFF 305040 whole genome shotgun sequence.</title>
        <authorList>
            <person name="Kashiwa T."/>
            <person name="Suzuki T."/>
        </authorList>
    </citation>
    <scope>NUCLEOTIDE SEQUENCE [LARGE SCALE GENOMIC DNA]</scope>
    <source>
        <strain evidence="1 2">MAFF 305040</strain>
    </source>
</reference>
<name>A0A9P3FG32_9PEZI</name>
<evidence type="ECO:0000313" key="2">
    <source>
        <dbReference type="Proteomes" id="UP000825890"/>
    </source>
</evidence>
<evidence type="ECO:0000313" key="1">
    <source>
        <dbReference type="EMBL" id="GIZ46036.1"/>
    </source>
</evidence>
<dbReference type="Proteomes" id="UP000825890">
    <property type="component" value="Unassembled WGS sequence"/>
</dbReference>
<proteinExistence type="predicted"/>
<dbReference type="RefSeq" id="XP_044660523.1">
    <property type="nucleotide sequence ID" value="XM_044804588.1"/>
</dbReference>
<dbReference type="AlphaFoldDB" id="A0A9P3FG32"/>
<dbReference type="EMBL" id="BOLY01000006">
    <property type="protein sequence ID" value="GIZ46036.1"/>
    <property type="molecule type" value="Genomic_DNA"/>
</dbReference>
<gene>
    <name evidence="1" type="ORF">CKM354_000917800</name>
</gene>
<protein>
    <recommendedName>
        <fullName evidence="3">F-box domain-containing protein</fullName>
    </recommendedName>
</protein>
<dbReference type="GeneID" id="68294753"/>
<dbReference type="OrthoDB" id="3650285at2759"/>
<evidence type="ECO:0008006" key="3">
    <source>
        <dbReference type="Google" id="ProtNLM"/>
    </source>
</evidence>
<keyword evidence="2" id="KW-1185">Reference proteome</keyword>
<sequence>MEGEHDSATAAPTSKLQYLGRLAAEIHIEIAKILEKEDLRSLRRVSRSLGKDTFDVFAAKNFSNLSCRFTTRSLENVRNISTTPHFVKHVKTIAFDAGSGYKPELSWPLHATDIEFVDIGFPEYMEVHHVVEVRAPEANDVLLGDIFSNFARCGSAKRIALNTTEEFFIPALHTVAIALTTSGHVVEELHCSIEKHIPHVWDSPAWECYKKLDCAAAAEFPRVSRDVWSKLRAIQVRHPGRGNYLEYVGPALCSLIRAAYSVQELTLQVPSGQFWWHIGWKLTDRHNLRTLKVLGSKCERAFDNWQLRTILSNTAHSLETFILEDIELSLGYDMNSVEVKLERLWNSLDLSRFSCCDLRTTESPFVGSHLLLEKATFNLR</sequence>
<accession>A0A9P3FG32</accession>